<comment type="similarity">
    <text evidence="1">Belongs to the asp23 family.</text>
</comment>
<proteinExistence type="inferred from homology"/>
<feature type="compositionally biased region" description="Low complexity" evidence="2">
    <location>
        <begin position="7"/>
        <end position="26"/>
    </location>
</feature>
<dbReference type="Pfam" id="PF03780">
    <property type="entry name" value="Asp23"/>
    <property type="match status" value="1"/>
</dbReference>
<feature type="region of interest" description="Disordered" evidence="2">
    <location>
        <begin position="1"/>
        <end position="26"/>
    </location>
</feature>
<keyword evidence="4" id="KW-1185">Reference proteome</keyword>
<name>A0ABS4Z9B1_9ACTN</name>
<accession>A0ABS4Z9B1</accession>
<evidence type="ECO:0000313" key="4">
    <source>
        <dbReference type="Proteomes" id="UP000758168"/>
    </source>
</evidence>
<gene>
    <name evidence="3" type="ORF">JOF54_002563</name>
</gene>
<sequence>MTDTIRETPAAQTPAGAAPLPLAGAATPETLPAARAQQSAALAAAGVGGVHAVGSPAGRTLVRAMGRVRGGRTSYGSGVSVEVGAEQAAVDVSLVLEYGAQAPQVGDQVRTAVGRDVAAATGLEVLEVNVTVVDVHHPDDDVPPPAAPEPLVDEPEAEAEAGPLPEEPAAAAVEDADEAPAVDAATADSATLDETPATTVVVGPADGDGGTPRVVVAEQVVVADEVVVVDGDGAAEDRRPA</sequence>
<dbReference type="InterPro" id="IPR005531">
    <property type="entry name" value="Asp23"/>
</dbReference>
<protein>
    <submittedName>
        <fullName evidence="3">Alkaline shock family protein YloU</fullName>
    </submittedName>
</protein>
<evidence type="ECO:0000256" key="2">
    <source>
        <dbReference type="SAM" id="MobiDB-lite"/>
    </source>
</evidence>
<dbReference type="EMBL" id="JAGIOB010000001">
    <property type="protein sequence ID" value="MBP2417641.1"/>
    <property type="molecule type" value="Genomic_DNA"/>
</dbReference>
<reference evidence="3 4" key="1">
    <citation type="submission" date="2021-03" db="EMBL/GenBank/DDBJ databases">
        <title>Sequencing the genomes of 1000 actinobacteria strains.</title>
        <authorList>
            <person name="Klenk H.-P."/>
        </authorList>
    </citation>
    <scope>NUCLEOTIDE SEQUENCE [LARGE SCALE GENOMIC DNA]</scope>
    <source>
        <strain evidence="3 4">DSM 12936</strain>
    </source>
</reference>
<dbReference type="Proteomes" id="UP000758168">
    <property type="component" value="Unassembled WGS sequence"/>
</dbReference>
<dbReference type="PANTHER" id="PTHR34297:SF3">
    <property type="entry name" value="ALKALINE SHOCK PROTEIN 23"/>
    <property type="match status" value="1"/>
</dbReference>
<evidence type="ECO:0000313" key="3">
    <source>
        <dbReference type="EMBL" id="MBP2417641.1"/>
    </source>
</evidence>
<evidence type="ECO:0000256" key="1">
    <source>
        <dbReference type="ARBA" id="ARBA00005721"/>
    </source>
</evidence>
<dbReference type="PANTHER" id="PTHR34297">
    <property type="entry name" value="HYPOTHETICAL CYTOSOLIC PROTEIN-RELATED"/>
    <property type="match status" value="1"/>
</dbReference>
<comment type="caution">
    <text evidence="3">The sequence shown here is derived from an EMBL/GenBank/DDBJ whole genome shotgun (WGS) entry which is preliminary data.</text>
</comment>
<feature type="compositionally biased region" description="Low complexity" evidence="2">
    <location>
        <begin position="181"/>
        <end position="194"/>
    </location>
</feature>
<feature type="compositionally biased region" description="Low complexity" evidence="2">
    <location>
        <begin position="160"/>
        <end position="173"/>
    </location>
</feature>
<organism evidence="3 4">
    <name type="scientific">Microlunatus capsulatus</name>
    <dbReference type="NCBI Taxonomy" id="99117"/>
    <lineage>
        <taxon>Bacteria</taxon>
        <taxon>Bacillati</taxon>
        <taxon>Actinomycetota</taxon>
        <taxon>Actinomycetes</taxon>
        <taxon>Propionibacteriales</taxon>
        <taxon>Propionibacteriaceae</taxon>
        <taxon>Microlunatus</taxon>
    </lineage>
</organism>
<dbReference type="RefSeq" id="WP_210056390.1">
    <property type="nucleotide sequence ID" value="NZ_BAAAMH010000020.1"/>
</dbReference>
<feature type="region of interest" description="Disordered" evidence="2">
    <location>
        <begin position="137"/>
        <end position="211"/>
    </location>
</feature>